<accession>A0A8B7NS54</accession>
<evidence type="ECO:0000259" key="4">
    <source>
        <dbReference type="PROSITE" id="PS50240"/>
    </source>
</evidence>
<name>A0A8B7NS54_HYAAZ</name>
<dbReference type="InterPro" id="IPR043504">
    <property type="entry name" value="Peptidase_S1_PA_chymotrypsin"/>
</dbReference>
<feature type="chain" id="PRO_5034891459" evidence="3">
    <location>
        <begin position="24"/>
        <end position="442"/>
    </location>
</feature>
<dbReference type="PRINTS" id="PR00722">
    <property type="entry name" value="CHYMOTRYPSIN"/>
</dbReference>
<evidence type="ECO:0000313" key="6">
    <source>
        <dbReference type="RefSeq" id="XP_018016533.1"/>
    </source>
</evidence>
<dbReference type="OMA" id="CENEYTG"/>
<evidence type="ECO:0000256" key="2">
    <source>
        <dbReference type="ARBA" id="ARBA00024195"/>
    </source>
</evidence>
<evidence type="ECO:0000256" key="3">
    <source>
        <dbReference type="SAM" id="SignalP"/>
    </source>
</evidence>
<dbReference type="Pfam" id="PF00089">
    <property type="entry name" value="Trypsin"/>
    <property type="match status" value="2"/>
</dbReference>
<feature type="domain" description="Peptidase S1" evidence="4">
    <location>
        <begin position="299"/>
        <end position="442"/>
    </location>
</feature>
<dbReference type="InterPro" id="IPR009003">
    <property type="entry name" value="Peptidase_S1_PA"/>
</dbReference>
<dbReference type="GeneID" id="108673245"/>
<dbReference type="PROSITE" id="PS00134">
    <property type="entry name" value="TRYPSIN_HIS"/>
    <property type="match status" value="1"/>
</dbReference>
<dbReference type="InterPro" id="IPR001314">
    <property type="entry name" value="Peptidase_S1A"/>
</dbReference>
<evidence type="ECO:0000313" key="5">
    <source>
        <dbReference type="Proteomes" id="UP000694843"/>
    </source>
</evidence>
<dbReference type="KEGG" id="hazt:108673245"/>
<reference evidence="6" key="1">
    <citation type="submission" date="2025-08" db="UniProtKB">
        <authorList>
            <consortium name="RefSeq"/>
        </authorList>
    </citation>
    <scope>IDENTIFICATION</scope>
    <source>
        <tissue evidence="6">Whole organism</tissue>
    </source>
</reference>
<dbReference type="SMART" id="SM00020">
    <property type="entry name" value="Tryp_SPc"/>
    <property type="match status" value="1"/>
</dbReference>
<protein>
    <submittedName>
        <fullName evidence="6">Transmembrane protease serine 9-like</fullName>
    </submittedName>
</protein>
<dbReference type="InterPro" id="IPR051487">
    <property type="entry name" value="Ser/Thr_Proteases_Immune/Dev"/>
</dbReference>
<dbReference type="AlphaFoldDB" id="A0A8B7NS54"/>
<dbReference type="OrthoDB" id="6503143at2759"/>
<gene>
    <name evidence="6" type="primary">LOC108673245</name>
</gene>
<sequence>MAASIMSASTCVFLLLILTATLAVRRDSIADFIPKVPERTTTTPVTHLTPVLRSAFVRNCGQVASNAGTHRFPWLAVMGRGVRDGTQWVCNAVLLSRDWLLTAAHCLKNENADVVRLGGSDSNNDYVFDTYIIHPLFGINSTFASRFTHDLALVKLRDSALLSESVQPLCLPDKAVVGSLLGKRLTKAMYGSNGKLKLQHGEVTVLPLTRCSYFNDQSPENYKSFSDDQVACLGDPVGELDSCMGTSGSPVTFQSTSGHHILAGIVTIGRTCNLTAFPEGAVPLSTPIYLNWIRDTISAQGGGCGVKVRRTDDSSWPWLAGLYTQRYRGGVNTLNLFCNGVLMNRRWVLTPAHCIQNKTYISEGVIRFGGPLGSTVYSIESVEIHREYDSSAARMLGMALLRLVADVPFTSEVAPICWPQPWEEPLPDGSVYTRTAIRLDIS</sequence>
<dbReference type="SUPFAM" id="SSF50494">
    <property type="entry name" value="Trypsin-like serine proteases"/>
    <property type="match status" value="2"/>
</dbReference>
<keyword evidence="1" id="KW-1015">Disulfide bond</keyword>
<dbReference type="InterPro" id="IPR018114">
    <property type="entry name" value="TRYPSIN_HIS"/>
</dbReference>
<keyword evidence="3" id="KW-0732">Signal</keyword>
<dbReference type="PROSITE" id="PS50240">
    <property type="entry name" value="TRYPSIN_DOM"/>
    <property type="match status" value="2"/>
</dbReference>
<proteinExistence type="inferred from homology"/>
<comment type="similarity">
    <text evidence="2">Belongs to the peptidase S1 family. CLIP subfamily.</text>
</comment>
<dbReference type="InterPro" id="IPR001254">
    <property type="entry name" value="Trypsin_dom"/>
</dbReference>
<feature type="domain" description="Peptidase S1" evidence="4">
    <location>
        <begin position="61"/>
        <end position="298"/>
    </location>
</feature>
<dbReference type="RefSeq" id="XP_018016533.1">
    <property type="nucleotide sequence ID" value="XM_018161044.2"/>
</dbReference>
<feature type="non-terminal residue" evidence="6">
    <location>
        <position position="442"/>
    </location>
</feature>
<dbReference type="GO" id="GO:0006508">
    <property type="term" value="P:proteolysis"/>
    <property type="evidence" value="ECO:0007669"/>
    <property type="project" value="InterPro"/>
</dbReference>
<feature type="signal peptide" evidence="3">
    <location>
        <begin position="1"/>
        <end position="23"/>
    </location>
</feature>
<dbReference type="GO" id="GO:0004252">
    <property type="term" value="F:serine-type endopeptidase activity"/>
    <property type="evidence" value="ECO:0007669"/>
    <property type="project" value="InterPro"/>
</dbReference>
<dbReference type="Gene3D" id="2.40.10.10">
    <property type="entry name" value="Trypsin-like serine proteases"/>
    <property type="match status" value="2"/>
</dbReference>
<evidence type="ECO:0000256" key="1">
    <source>
        <dbReference type="ARBA" id="ARBA00023157"/>
    </source>
</evidence>
<organism evidence="5 6">
    <name type="scientific">Hyalella azteca</name>
    <name type="common">Amphipod</name>
    <dbReference type="NCBI Taxonomy" id="294128"/>
    <lineage>
        <taxon>Eukaryota</taxon>
        <taxon>Metazoa</taxon>
        <taxon>Ecdysozoa</taxon>
        <taxon>Arthropoda</taxon>
        <taxon>Crustacea</taxon>
        <taxon>Multicrustacea</taxon>
        <taxon>Malacostraca</taxon>
        <taxon>Eumalacostraca</taxon>
        <taxon>Peracarida</taxon>
        <taxon>Amphipoda</taxon>
        <taxon>Senticaudata</taxon>
        <taxon>Talitrida</taxon>
        <taxon>Talitroidea</taxon>
        <taxon>Hyalellidae</taxon>
        <taxon>Hyalella</taxon>
    </lineage>
</organism>
<keyword evidence="5" id="KW-1185">Reference proteome</keyword>
<dbReference type="Proteomes" id="UP000694843">
    <property type="component" value="Unplaced"/>
</dbReference>
<dbReference type="PANTHER" id="PTHR24256">
    <property type="entry name" value="TRYPTASE-RELATED"/>
    <property type="match status" value="1"/>
</dbReference>